<name>A0A660E3U2_9LACO</name>
<protein>
    <submittedName>
        <fullName evidence="2">Uncharacterized protein</fullName>
    </submittedName>
</protein>
<accession>A0A660E3U2</accession>
<keyword evidence="1" id="KW-1133">Transmembrane helix</keyword>
<dbReference type="EMBL" id="UYIG01000024">
    <property type="protein sequence ID" value="VDG27561.1"/>
    <property type="molecule type" value="Genomic_DNA"/>
</dbReference>
<proteinExistence type="predicted"/>
<gene>
    <name evidence="2" type="ORF">MUDAN_MDHGFNIF_02418</name>
</gene>
<keyword evidence="3" id="KW-1185">Reference proteome</keyword>
<organism evidence="2 3">
    <name type="scientific">Lactiplantibacillus mudanjiangensis</name>
    <dbReference type="NCBI Taxonomy" id="1296538"/>
    <lineage>
        <taxon>Bacteria</taxon>
        <taxon>Bacillati</taxon>
        <taxon>Bacillota</taxon>
        <taxon>Bacilli</taxon>
        <taxon>Lactobacillales</taxon>
        <taxon>Lactobacillaceae</taxon>
        <taxon>Lactiplantibacillus</taxon>
    </lineage>
</organism>
<dbReference type="Proteomes" id="UP000289996">
    <property type="component" value="Unassembled WGS sequence"/>
</dbReference>
<feature type="transmembrane region" description="Helical" evidence="1">
    <location>
        <begin position="6"/>
        <end position="29"/>
    </location>
</feature>
<dbReference type="AlphaFoldDB" id="A0A660E3U2"/>
<evidence type="ECO:0000313" key="3">
    <source>
        <dbReference type="Proteomes" id="UP000289996"/>
    </source>
</evidence>
<evidence type="ECO:0000313" key="2">
    <source>
        <dbReference type="EMBL" id="VDG27561.1"/>
    </source>
</evidence>
<keyword evidence="1" id="KW-0812">Transmembrane</keyword>
<dbReference type="RefSeq" id="WP_130851434.1">
    <property type="nucleotide sequence ID" value="NZ_UYIG01000024.1"/>
</dbReference>
<feature type="transmembrane region" description="Helical" evidence="1">
    <location>
        <begin position="36"/>
        <end position="58"/>
    </location>
</feature>
<evidence type="ECO:0000256" key="1">
    <source>
        <dbReference type="SAM" id="Phobius"/>
    </source>
</evidence>
<keyword evidence="1" id="KW-0472">Membrane</keyword>
<reference evidence="2 3" key="1">
    <citation type="submission" date="2018-11" db="EMBL/GenBank/DDBJ databases">
        <authorList>
            <person name="Wuyts S."/>
        </authorList>
    </citation>
    <scope>NUCLEOTIDE SEQUENCE [LARGE SCALE GENOMIC DNA]</scope>
    <source>
        <strain evidence="2">Lactobacillus mudanjiangensis AMBF249</strain>
    </source>
</reference>
<sequence length="63" mass="7175">MHLLGAIFLCGYMIWQFLAMTSTLFVDIIQRKKVKVVFDVIVTIGSLLLAIMFTIILIDTIIE</sequence>